<comment type="caution">
    <text evidence="6">The sequence shown here is derived from an EMBL/GenBank/DDBJ whole genome shotgun (WGS) entry which is preliminary data.</text>
</comment>
<evidence type="ECO:0000256" key="2">
    <source>
        <dbReference type="ARBA" id="ARBA00022448"/>
    </source>
</evidence>
<evidence type="ECO:0000259" key="5">
    <source>
        <dbReference type="PROSITE" id="PS50893"/>
    </source>
</evidence>
<protein>
    <submittedName>
        <fullName evidence="6">ATP-binding cassette domain-containing protein</fullName>
    </submittedName>
</protein>
<evidence type="ECO:0000256" key="3">
    <source>
        <dbReference type="ARBA" id="ARBA00022741"/>
    </source>
</evidence>
<evidence type="ECO:0000256" key="4">
    <source>
        <dbReference type="ARBA" id="ARBA00022840"/>
    </source>
</evidence>
<evidence type="ECO:0000313" key="6">
    <source>
        <dbReference type="EMBL" id="MSR93654.1"/>
    </source>
</evidence>
<keyword evidence="7" id="KW-1185">Reference proteome</keyword>
<dbReference type="Gene3D" id="3.40.50.300">
    <property type="entry name" value="P-loop containing nucleotide triphosphate hydrolases"/>
    <property type="match status" value="1"/>
</dbReference>
<accession>A0A6N7USM6</accession>
<dbReference type="GO" id="GO:0016887">
    <property type="term" value="F:ATP hydrolysis activity"/>
    <property type="evidence" value="ECO:0007669"/>
    <property type="project" value="InterPro"/>
</dbReference>
<dbReference type="SUPFAM" id="SSF52540">
    <property type="entry name" value="P-loop containing nucleoside triphosphate hydrolases"/>
    <property type="match status" value="1"/>
</dbReference>
<dbReference type="InterPro" id="IPR027417">
    <property type="entry name" value="P-loop_NTPase"/>
</dbReference>
<dbReference type="PANTHER" id="PTHR43335:SF4">
    <property type="entry name" value="ABC TRANSPORTER, ATP-BINDING PROTEIN"/>
    <property type="match status" value="1"/>
</dbReference>
<organism evidence="6 7">
    <name type="scientific">Suipraeoptans intestinalis</name>
    <dbReference type="NCBI Taxonomy" id="2606628"/>
    <lineage>
        <taxon>Bacteria</taxon>
        <taxon>Bacillati</taxon>
        <taxon>Bacillota</taxon>
        <taxon>Clostridia</taxon>
        <taxon>Lachnospirales</taxon>
        <taxon>Lachnospiraceae</taxon>
        <taxon>Suipraeoptans</taxon>
    </lineage>
</organism>
<dbReference type="AlphaFoldDB" id="A0A6N7USM6"/>
<evidence type="ECO:0000256" key="1">
    <source>
        <dbReference type="ARBA" id="ARBA00005417"/>
    </source>
</evidence>
<sequence>MEEEMIKIKNLKKSYGNKRILNDISLNAGKGEVIAVLGKNGAGKTTLFKVLLGLAKKSEGEIAVLGQPDYTDSLRKEIGFCMSIPVFYEHLNAIENMSIECEYYKLDKSNICSVLRAVGLDPYNNEPVKKYSFGMRQRLQFAECCIKNPPIIIMDEPFNGLDPKGIVKLKNTIRNMANGEKTILISSHILSEIKQAATRIIVIAKGTIVLDRYVNELVEEHTKDFEAFLIKKMEGYDETQTYRFD</sequence>
<dbReference type="Pfam" id="PF00005">
    <property type="entry name" value="ABC_tran"/>
    <property type="match status" value="1"/>
</dbReference>
<dbReference type="Proteomes" id="UP000434409">
    <property type="component" value="Unassembled WGS sequence"/>
</dbReference>
<dbReference type="EMBL" id="VULY01000018">
    <property type="protein sequence ID" value="MSR93654.1"/>
    <property type="molecule type" value="Genomic_DNA"/>
</dbReference>
<dbReference type="PROSITE" id="PS50893">
    <property type="entry name" value="ABC_TRANSPORTER_2"/>
    <property type="match status" value="1"/>
</dbReference>
<name>A0A6N7USM6_9FIRM</name>
<reference evidence="6 7" key="1">
    <citation type="submission" date="2019-08" db="EMBL/GenBank/DDBJ databases">
        <title>In-depth cultivation of the pig gut microbiome towards novel bacterial diversity and tailored functional studies.</title>
        <authorList>
            <person name="Wylensek D."/>
            <person name="Hitch T.C.A."/>
            <person name="Clavel T."/>
        </authorList>
    </citation>
    <scope>NUCLEOTIDE SEQUENCE [LARGE SCALE GENOMIC DNA]</scope>
    <source>
        <strain evidence="6 7">68-1-5</strain>
    </source>
</reference>
<dbReference type="SMART" id="SM00382">
    <property type="entry name" value="AAA"/>
    <property type="match status" value="1"/>
</dbReference>
<evidence type="ECO:0000313" key="7">
    <source>
        <dbReference type="Proteomes" id="UP000434409"/>
    </source>
</evidence>
<feature type="domain" description="ABC transporter" evidence="5">
    <location>
        <begin position="6"/>
        <end position="230"/>
    </location>
</feature>
<proteinExistence type="inferred from homology"/>
<comment type="similarity">
    <text evidence="1">Belongs to the ABC transporter superfamily.</text>
</comment>
<dbReference type="InterPro" id="IPR003593">
    <property type="entry name" value="AAA+_ATPase"/>
</dbReference>
<keyword evidence="2" id="KW-0813">Transport</keyword>
<dbReference type="GO" id="GO:0005524">
    <property type="term" value="F:ATP binding"/>
    <property type="evidence" value="ECO:0007669"/>
    <property type="project" value="UniProtKB-KW"/>
</dbReference>
<keyword evidence="3" id="KW-0547">Nucleotide-binding</keyword>
<dbReference type="InterPro" id="IPR003439">
    <property type="entry name" value="ABC_transporter-like_ATP-bd"/>
</dbReference>
<gene>
    <name evidence="6" type="ORF">FYJ34_05095</name>
</gene>
<keyword evidence="4 6" id="KW-0067">ATP-binding</keyword>
<dbReference type="PANTHER" id="PTHR43335">
    <property type="entry name" value="ABC TRANSPORTER, ATP-BINDING PROTEIN"/>
    <property type="match status" value="1"/>
</dbReference>